<evidence type="ECO:0000256" key="3">
    <source>
        <dbReference type="ARBA" id="ARBA00017473"/>
    </source>
</evidence>
<keyword evidence="4 10" id="KW-0808">Transferase</keyword>
<dbReference type="InterPro" id="IPR013750">
    <property type="entry name" value="GHMP_kinase_C_dom"/>
</dbReference>
<keyword evidence="6 10" id="KW-0418">Kinase</keyword>
<dbReference type="EC" id="2.7.1.148" evidence="2 10"/>
<dbReference type="SUPFAM" id="SSF55060">
    <property type="entry name" value="GHMP Kinase, C-terminal domain"/>
    <property type="match status" value="1"/>
</dbReference>
<dbReference type="InterPro" id="IPR014721">
    <property type="entry name" value="Ribsml_uS5_D2-typ_fold_subgr"/>
</dbReference>
<evidence type="ECO:0000256" key="10">
    <source>
        <dbReference type="HAMAP-Rule" id="MF_00061"/>
    </source>
</evidence>
<proteinExistence type="inferred from homology"/>
<dbReference type="GO" id="GO:0019288">
    <property type="term" value="P:isopentenyl diphosphate biosynthetic process, methylerythritol 4-phosphate pathway"/>
    <property type="evidence" value="ECO:0007669"/>
    <property type="project" value="UniProtKB-UniRule"/>
</dbReference>
<comment type="catalytic activity">
    <reaction evidence="10">
        <text>4-CDP-2-C-methyl-D-erythritol + ATP = 4-CDP-2-C-methyl-D-erythritol 2-phosphate + ADP + H(+)</text>
        <dbReference type="Rhea" id="RHEA:18437"/>
        <dbReference type="ChEBI" id="CHEBI:15378"/>
        <dbReference type="ChEBI" id="CHEBI:30616"/>
        <dbReference type="ChEBI" id="CHEBI:57823"/>
        <dbReference type="ChEBI" id="CHEBI:57919"/>
        <dbReference type="ChEBI" id="CHEBI:456216"/>
        <dbReference type="EC" id="2.7.1.148"/>
    </reaction>
</comment>
<keyword evidence="7 10" id="KW-0067">ATP-binding</keyword>
<feature type="binding site" evidence="10">
    <location>
        <begin position="92"/>
        <end position="102"/>
    </location>
    <ligand>
        <name>ATP</name>
        <dbReference type="ChEBI" id="CHEBI:30616"/>
    </ligand>
</feature>
<evidence type="ECO:0000256" key="7">
    <source>
        <dbReference type="ARBA" id="ARBA00022840"/>
    </source>
</evidence>
<keyword evidence="8 10" id="KW-0414">Isoprene biosynthesis</keyword>
<dbReference type="PANTHER" id="PTHR43527">
    <property type="entry name" value="4-DIPHOSPHOCYTIDYL-2-C-METHYL-D-ERYTHRITOL KINASE, CHLOROPLASTIC"/>
    <property type="match status" value="1"/>
</dbReference>
<name>A0A1H5YF86_9RHOB</name>
<dbReference type="GO" id="GO:0016114">
    <property type="term" value="P:terpenoid biosynthetic process"/>
    <property type="evidence" value="ECO:0007669"/>
    <property type="project" value="UniProtKB-UniRule"/>
</dbReference>
<feature type="domain" description="GHMP kinase N-terminal" evidence="11">
    <location>
        <begin position="68"/>
        <end position="122"/>
    </location>
</feature>
<evidence type="ECO:0000256" key="5">
    <source>
        <dbReference type="ARBA" id="ARBA00022741"/>
    </source>
</evidence>
<dbReference type="EMBL" id="FNUZ01000003">
    <property type="protein sequence ID" value="SEG22723.1"/>
    <property type="molecule type" value="Genomic_DNA"/>
</dbReference>
<dbReference type="OrthoDB" id="9809438at2"/>
<dbReference type="Pfam" id="PF00288">
    <property type="entry name" value="GHMP_kinases_N"/>
    <property type="match status" value="1"/>
</dbReference>
<evidence type="ECO:0000256" key="1">
    <source>
        <dbReference type="ARBA" id="ARBA00009684"/>
    </source>
</evidence>
<dbReference type="NCBIfam" id="NF011202">
    <property type="entry name" value="PRK14608.1"/>
    <property type="match status" value="1"/>
</dbReference>
<feature type="active site" evidence="10">
    <location>
        <position position="11"/>
    </location>
</feature>
<evidence type="ECO:0000259" key="11">
    <source>
        <dbReference type="Pfam" id="PF00288"/>
    </source>
</evidence>
<evidence type="ECO:0000256" key="8">
    <source>
        <dbReference type="ARBA" id="ARBA00023229"/>
    </source>
</evidence>
<dbReference type="InterPro" id="IPR036554">
    <property type="entry name" value="GHMP_kinase_C_sf"/>
</dbReference>
<dbReference type="UniPathway" id="UPA00056">
    <property type="reaction ID" value="UER00094"/>
</dbReference>
<evidence type="ECO:0000256" key="4">
    <source>
        <dbReference type="ARBA" id="ARBA00022679"/>
    </source>
</evidence>
<dbReference type="PANTHER" id="PTHR43527:SF2">
    <property type="entry name" value="4-DIPHOSPHOCYTIDYL-2-C-METHYL-D-ERYTHRITOL KINASE, CHLOROPLASTIC"/>
    <property type="match status" value="1"/>
</dbReference>
<evidence type="ECO:0000256" key="2">
    <source>
        <dbReference type="ARBA" id="ARBA00012052"/>
    </source>
</evidence>
<evidence type="ECO:0000313" key="14">
    <source>
        <dbReference type="Proteomes" id="UP000236752"/>
    </source>
</evidence>
<comment type="pathway">
    <text evidence="10">Isoprenoid biosynthesis; isopentenyl diphosphate biosynthesis via DXP pathway; isopentenyl diphosphate from 1-deoxy-D-xylulose 5-phosphate: step 3/6.</text>
</comment>
<accession>A0A1H5YF86</accession>
<reference evidence="13 14" key="1">
    <citation type="submission" date="2016-10" db="EMBL/GenBank/DDBJ databases">
        <authorList>
            <person name="de Groot N.N."/>
        </authorList>
    </citation>
    <scope>NUCLEOTIDE SEQUENCE [LARGE SCALE GENOMIC DNA]</scope>
    <source>
        <strain evidence="13 14">DSM 26915</strain>
    </source>
</reference>
<dbReference type="InterPro" id="IPR004424">
    <property type="entry name" value="IspE"/>
</dbReference>
<dbReference type="HAMAP" id="MF_00061">
    <property type="entry name" value="IspE"/>
    <property type="match status" value="1"/>
</dbReference>
<protein>
    <recommendedName>
        <fullName evidence="3 10">4-diphosphocytidyl-2-C-methyl-D-erythritol kinase</fullName>
        <shortName evidence="10">CMK</shortName>
        <ecNumber evidence="2 10">2.7.1.148</ecNumber>
    </recommendedName>
    <alternativeName>
        <fullName evidence="9 10">4-(cytidine-5'-diphospho)-2-C-methyl-D-erythritol kinase</fullName>
    </alternativeName>
</protein>
<dbReference type="NCBIfam" id="TIGR00154">
    <property type="entry name" value="ispE"/>
    <property type="match status" value="1"/>
</dbReference>
<sequence length="275" mass="28643">MTKINDFAPAKINLTLHVLGQRPDGYHLLDSLVVFADFGDRIEVSPNSELALSVEGPFADGVPTGEENLVLKAARLLDPVRGASIHLYKELPSAAGIGGGSSDAAATLRALGEMWGMPLPGNAMTLGADVPMCLDPKAARISGAGEGRMPVEGLPAMPAVLVNPRVGVPTPAAFKGLATKNNAPMPDVIPDFVDVTAAADWLAGQRNDLSAPAREIAPVIDDVLAVLDDALLARMSGSGATCFGLYPDTETAQQAALRIAAKRPDWWVAPVTLNP</sequence>
<evidence type="ECO:0000313" key="13">
    <source>
        <dbReference type="EMBL" id="SEG22723.1"/>
    </source>
</evidence>
<comment type="function">
    <text evidence="10">Catalyzes the phosphorylation of the position 2 hydroxy group of 4-diphosphocytidyl-2C-methyl-D-erythritol.</text>
</comment>
<dbReference type="Proteomes" id="UP000236752">
    <property type="component" value="Unassembled WGS sequence"/>
</dbReference>
<dbReference type="Gene3D" id="3.30.70.890">
    <property type="entry name" value="GHMP kinase, C-terminal domain"/>
    <property type="match status" value="1"/>
</dbReference>
<feature type="active site" evidence="10">
    <location>
        <position position="129"/>
    </location>
</feature>
<dbReference type="SUPFAM" id="SSF54211">
    <property type="entry name" value="Ribosomal protein S5 domain 2-like"/>
    <property type="match status" value="1"/>
</dbReference>
<dbReference type="Pfam" id="PF08544">
    <property type="entry name" value="GHMP_kinases_C"/>
    <property type="match status" value="1"/>
</dbReference>
<gene>
    <name evidence="10" type="primary">ispE</name>
    <name evidence="13" type="ORF">SAMN04488045_2065</name>
</gene>
<comment type="similarity">
    <text evidence="1 10">Belongs to the GHMP kinase family. IspE subfamily.</text>
</comment>
<evidence type="ECO:0000256" key="6">
    <source>
        <dbReference type="ARBA" id="ARBA00022777"/>
    </source>
</evidence>
<evidence type="ECO:0000259" key="12">
    <source>
        <dbReference type="Pfam" id="PF08544"/>
    </source>
</evidence>
<dbReference type="GO" id="GO:0050515">
    <property type="term" value="F:4-(cytidine 5'-diphospho)-2-C-methyl-D-erythritol kinase activity"/>
    <property type="evidence" value="ECO:0007669"/>
    <property type="project" value="UniProtKB-UniRule"/>
</dbReference>
<keyword evidence="14" id="KW-1185">Reference proteome</keyword>
<feature type="domain" description="GHMP kinase C-terminal" evidence="12">
    <location>
        <begin position="205"/>
        <end position="261"/>
    </location>
</feature>
<evidence type="ECO:0000256" key="9">
    <source>
        <dbReference type="ARBA" id="ARBA00032554"/>
    </source>
</evidence>
<dbReference type="Gene3D" id="3.30.230.10">
    <property type="match status" value="1"/>
</dbReference>
<dbReference type="AlphaFoldDB" id="A0A1H5YF86"/>
<dbReference type="InterPro" id="IPR006204">
    <property type="entry name" value="GHMP_kinase_N_dom"/>
</dbReference>
<organism evidence="13 14">
    <name type="scientific">Thalassococcus halodurans</name>
    <dbReference type="NCBI Taxonomy" id="373675"/>
    <lineage>
        <taxon>Bacteria</taxon>
        <taxon>Pseudomonadati</taxon>
        <taxon>Pseudomonadota</taxon>
        <taxon>Alphaproteobacteria</taxon>
        <taxon>Rhodobacterales</taxon>
        <taxon>Roseobacteraceae</taxon>
        <taxon>Thalassococcus</taxon>
    </lineage>
</organism>
<dbReference type="GO" id="GO:0005524">
    <property type="term" value="F:ATP binding"/>
    <property type="evidence" value="ECO:0007669"/>
    <property type="project" value="UniProtKB-UniRule"/>
</dbReference>
<dbReference type="PIRSF" id="PIRSF010376">
    <property type="entry name" value="IspE"/>
    <property type="match status" value="1"/>
</dbReference>
<dbReference type="RefSeq" id="WP_103910410.1">
    <property type="nucleotide sequence ID" value="NZ_FNUZ01000003.1"/>
</dbReference>
<dbReference type="InterPro" id="IPR020568">
    <property type="entry name" value="Ribosomal_Su5_D2-typ_SF"/>
</dbReference>
<keyword evidence="5 10" id="KW-0547">Nucleotide-binding</keyword>